<evidence type="ECO:0000256" key="1">
    <source>
        <dbReference type="ARBA" id="ARBA00023015"/>
    </source>
</evidence>
<dbReference type="Gene3D" id="4.10.240.10">
    <property type="entry name" value="Zn(2)-C6 fungal-type DNA-binding domain"/>
    <property type="match status" value="1"/>
</dbReference>
<proteinExistence type="predicted"/>
<dbReference type="Pfam" id="PF11951">
    <property type="entry name" value="Fungal_trans_2"/>
    <property type="match status" value="1"/>
</dbReference>
<keyword evidence="1" id="KW-0805">Transcription regulation</keyword>
<evidence type="ECO:0000256" key="4">
    <source>
        <dbReference type="ARBA" id="ARBA00023242"/>
    </source>
</evidence>
<dbReference type="SUPFAM" id="SSF57701">
    <property type="entry name" value="Zn2/Cys6 DNA-binding domain"/>
    <property type="match status" value="1"/>
</dbReference>
<evidence type="ECO:0000313" key="7">
    <source>
        <dbReference type="Proteomes" id="UP001147782"/>
    </source>
</evidence>
<sequence length="460" mass="51279">MVGVPRSKGCLACVRRRIKCDERRPGCDRCEKKGSSCPGYTRDLKINFYTNPRAVGSYKAGIESTPDQHPHVFAGGSSIDGAVAPSLASVAIAEQYREAFCGFVEANFLGLFYGYSTRVGTNWFDVVHNYRDTAGKALDLCLRSLGALHIGRSLGDDRLGLASREMYGQALNHLARTLRNPALATADNTLGAAILLGVYELTSSTGQESWMLHSRGISNLYQIRGPQAHADGLGRTLLLSFRGFLVYEALTRGEKCFLEGEEWRSIIPDMINEERRRGKFSRLGELIEYSFHEIARCPGFLASARALIASADTTDCEREDLMTSVSHCQGVLLEHYSELIAGLNASRWPTTIQTREFFGPIPFQVREALAEFSLQGITSAIQILQQLLVKLRSNDPRRIEMFDPNNQQKEARWENLDYPPGLNLTSGRRHLQLPRATECETPYTWPDQLSMSMGMPIDTL</sequence>
<dbReference type="InterPro" id="IPR001138">
    <property type="entry name" value="Zn2Cys6_DnaBD"/>
</dbReference>
<keyword evidence="7" id="KW-1185">Reference proteome</keyword>
<dbReference type="PANTHER" id="PTHR38111:SF6">
    <property type="entry name" value="FINGER DOMAIN PROTEIN, PUTATIVE (AFU_ORTHOLOGUE AFUA_8G01940)-RELATED"/>
    <property type="match status" value="1"/>
</dbReference>
<dbReference type="GO" id="GO:0008270">
    <property type="term" value="F:zinc ion binding"/>
    <property type="evidence" value="ECO:0007669"/>
    <property type="project" value="InterPro"/>
</dbReference>
<protein>
    <recommendedName>
        <fullName evidence="5">Zn(2)-C6 fungal-type domain-containing protein</fullName>
    </recommendedName>
</protein>
<dbReference type="SMART" id="SM00066">
    <property type="entry name" value="GAL4"/>
    <property type="match status" value="1"/>
</dbReference>
<keyword evidence="3" id="KW-0804">Transcription</keyword>
<dbReference type="RefSeq" id="XP_056548994.1">
    <property type="nucleotide sequence ID" value="XM_056705096.1"/>
</dbReference>
<gene>
    <name evidence="6" type="ORF">N7496_012183</name>
</gene>
<dbReference type="Pfam" id="PF00172">
    <property type="entry name" value="Zn_clus"/>
    <property type="match status" value="1"/>
</dbReference>
<organism evidence="6 7">
    <name type="scientific">Penicillium cataractarum</name>
    <dbReference type="NCBI Taxonomy" id="2100454"/>
    <lineage>
        <taxon>Eukaryota</taxon>
        <taxon>Fungi</taxon>
        <taxon>Dikarya</taxon>
        <taxon>Ascomycota</taxon>
        <taxon>Pezizomycotina</taxon>
        <taxon>Eurotiomycetes</taxon>
        <taxon>Eurotiomycetidae</taxon>
        <taxon>Eurotiales</taxon>
        <taxon>Aspergillaceae</taxon>
        <taxon>Penicillium</taxon>
    </lineage>
</organism>
<dbReference type="OrthoDB" id="3525185at2759"/>
<dbReference type="InterPro" id="IPR021858">
    <property type="entry name" value="Fun_TF"/>
</dbReference>
<keyword evidence="4" id="KW-0539">Nucleus</keyword>
<dbReference type="GO" id="GO:0003677">
    <property type="term" value="F:DNA binding"/>
    <property type="evidence" value="ECO:0007669"/>
    <property type="project" value="UniProtKB-KW"/>
</dbReference>
<name>A0A9W9UU96_9EURO</name>
<evidence type="ECO:0000256" key="2">
    <source>
        <dbReference type="ARBA" id="ARBA00023125"/>
    </source>
</evidence>
<dbReference type="GeneID" id="81444275"/>
<dbReference type="EMBL" id="JAPZBS010000010">
    <property type="protein sequence ID" value="KAJ5354971.1"/>
    <property type="molecule type" value="Genomic_DNA"/>
</dbReference>
<dbReference type="PANTHER" id="PTHR38111">
    <property type="entry name" value="ZN(2)-C6 FUNGAL-TYPE DOMAIN-CONTAINING PROTEIN-RELATED"/>
    <property type="match status" value="1"/>
</dbReference>
<reference evidence="6" key="1">
    <citation type="submission" date="2022-11" db="EMBL/GenBank/DDBJ databases">
        <authorList>
            <person name="Petersen C."/>
        </authorList>
    </citation>
    <scope>NUCLEOTIDE SEQUENCE</scope>
    <source>
        <strain evidence="6">IBT 29864</strain>
    </source>
</reference>
<reference evidence="6" key="2">
    <citation type="journal article" date="2023" name="IMA Fungus">
        <title>Comparative genomic study of the Penicillium genus elucidates a diverse pangenome and 15 lateral gene transfer events.</title>
        <authorList>
            <person name="Petersen C."/>
            <person name="Sorensen T."/>
            <person name="Nielsen M.R."/>
            <person name="Sondergaard T.E."/>
            <person name="Sorensen J.L."/>
            <person name="Fitzpatrick D.A."/>
            <person name="Frisvad J.C."/>
            <person name="Nielsen K.L."/>
        </authorList>
    </citation>
    <scope>NUCLEOTIDE SEQUENCE</scope>
    <source>
        <strain evidence="6">IBT 29864</strain>
    </source>
</reference>
<feature type="domain" description="Zn(2)-C6 fungal-type" evidence="5">
    <location>
        <begin position="9"/>
        <end position="37"/>
    </location>
</feature>
<dbReference type="GO" id="GO:0000981">
    <property type="term" value="F:DNA-binding transcription factor activity, RNA polymerase II-specific"/>
    <property type="evidence" value="ECO:0007669"/>
    <property type="project" value="InterPro"/>
</dbReference>
<evidence type="ECO:0000313" key="6">
    <source>
        <dbReference type="EMBL" id="KAJ5354971.1"/>
    </source>
</evidence>
<dbReference type="InterPro" id="IPR053178">
    <property type="entry name" value="Osmoadaptation_assoc"/>
</dbReference>
<dbReference type="CDD" id="cd00067">
    <property type="entry name" value="GAL4"/>
    <property type="match status" value="1"/>
</dbReference>
<dbReference type="InterPro" id="IPR036864">
    <property type="entry name" value="Zn2-C6_fun-type_DNA-bd_sf"/>
</dbReference>
<comment type="caution">
    <text evidence="6">The sequence shown here is derived from an EMBL/GenBank/DDBJ whole genome shotgun (WGS) entry which is preliminary data.</text>
</comment>
<accession>A0A9W9UU96</accession>
<dbReference type="Proteomes" id="UP001147782">
    <property type="component" value="Unassembled WGS sequence"/>
</dbReference>
<keyword evidence="2" id="KW-0238">DNA-binding</keyword>
<evidence type="ECO:0000259" key="5">
    <source>
        <dbReference type="PROSITE" id="PS50048"/>
    </source>
</evidence>
<dbReference type="AlphaFoldDB" id="A0A9W9UU96"/>
<evidence type="ECO:0000256" key="3">
    <source>
        <dbReference type="ARBA" id="ARBA00023163"/>
    </source>
</evidence>
<dbReference type="PROSITE" id="PS50048">
    <property type="entry name" value="ZN2_CY6_FUNGAL_2"/>
    <property type="match status" value="1"/>
</dbReference>